<proteinExistence type="predicted"/>
<dbReference type="Proteomes" id="UP000634308">
    <property type="component" value="Unassembled WGS sequence"/>
</dbReference>
<evidence type="ECO:0000313" key="2">
    <source>
        <dbReference type="Proteomes" id="UP000634308"/>
    </source>
</evidence>
<sequence length="56" mass="6323">MPVLGNLPEHPVGLLSRKQNRPGDVRVSASVIGELALVSQMTDTYRRPYELWTAFR</sequence>
<keyword evidence="2" id="KW-1185">Reference proteome</keyword>
<gene>
    <name evidence="1" type="ORF">GCM10008959_41480</name>
</gene>
<protein>
    <submittedName>
        <fullName evidence="1">Uncharacterized protein</fullName>
    </submittedName>
</protein>
<comment type="caution">
    <text evidence="1">The sequence shown here is derived from an EMBL/GenBank/DDBJ whole genome shotgun (WGS) entry which is preliminary data.</text>
</comment>
<reference evidence="2" key="1">
    <citation type="journal article" date="2019" name="Int. J. Syst. Evol. Microbiol.">
        <title>The Global Catalogue of Microorganisms (GCM) 10K type strain sequencing project: providing services to taxonomists for standard genome sequencing and annotation.</title>
        <authorList>
            <consortium name="The Broad Institute Genomics Platform"/>
            <consortium name="The Broad Institute Genome Sequencing Center for Infectious Disease"/>
            <person name="Wu L."/>
            <person name="Ma J."/>
        </authorList>
    </citation>
    <scope>NUCLEOTIDE SEQUENCE [LARGE SCALE GENOMIC DNA]</scope>
    <source>
        <strain evidence="2">JCM 31404</strain>
    </source>
</reference>
<name>A0ABQ2S1H5_9DEIO</name>
<accession>A0ABQ2S1H5</accession>
<dbReference type="EMBL" id="BMQM01000069">
    <property type="protein sequence ID" value="GGR76443.1"/>
    <property type="molecule type" value="Genomic_DNA"/>
</dbReference>
<evidence type="ECO:0000313" key="1">
    <source>
        <dbReference type="EMBL" id="GGR76443.1"/>
    </source>
</evidence>
<organism evidence="1 2">
    <name type="scientific">Deinococcus seoulensis</name>
    <dbReference type="NCBI Taxonomy" id="1837379"/>
    <lineage>
        <taxon>Bacteria</taxon>
        <taxon>Thermotogati</taxon>
        <taxon>Deinococcota</taxon>
        <taxon>Deinococci</taxon>
        <taxon>Deinococcales</taxon>
        <taxon>Deinococcaceae</taxon>
        <taxon>Deinococcus</taxon>
    </lineage>
</organism>